<evidence type="ECO:0000313" key="1">
    <source>
        <dbReference type="EMBL" id="AEM40473.1"/>
    </source>
</evidence>
<dbReference type="RefSeq" id="WP_013383927.1">
    <property type="nucleotide sequence ID" value="NC_017384.1"/>
</dbReference>
<keyword evidence="2" id="KW-1185">Reference proteome</keyword>
<evidence type="ECO:0000313" key="2">
    <source>
        <dbReference type="Proteomes" id="UP000000692"/>
    </source>
</evidence>
<dbReference type="OrthoDB" id="7267013at2"/>
<dbReference type="HOGENOM" id="CLU_2666217_0_0_5"/>
<name>F9Y437_KETVW</name>
<protein>
    <submittedName>
        <fullName evidence="1">Uncharacterized protein</fullName>
    </submittedName>
</protein>
<dbReference type="EMBL" id="CP002018">
    <property type="protein sequence ID" value="AEM40473.1"/>
    <property type="molecule type" value="Genomic_DNA"/>
</dbReference>
<accession>F9Y437</accession>
<organism evidence="1 2">
    <name type="scientific">Ketogulonicigenium vulgare (strain WSH-001)</name>
    <dbReference type="NCBI Taxonomy" id="759362"/>
    <lineage>
        <taxon>Bacteria</taxon>
        <taxon>Pseudomonadati</taxon>
        <taxon>Pseudomonadota</taxon>
        <taxon>Alphaproteobacteria</taxon>
        <taxon>Rhodobacterales</taxon>
        <taxon>Roseobacteraceae</taxon>
        <taxon>Ketogulonicigenium</taxon>
    </lineage>
</organism>
<dbReference type="AlphaFoldDB" id="F9Y437"/>
<sequence>MADGFDHQDRAETQSAFNRLWSWFEAKAVPTAHAIDPLIGWTGGLDVLSFAHMQQPMTVASAQSAAERQFLTKTY</sequence>
<proteinExistence type="predicted"/>
<gene>
    <name evidence="1" type="ordered locus">KVU_0634</name>
</gene>
<dbReference type="Proteomes" id="UP000000692">
    <property type="component" value="Chromosome"/>
</dbReference>
<dbReference type="KEGG" id="kvl:KVU_0634"/>
<reference evidence="1 2" key="1">
    <citation type="journal article" date="2011" name="J. Bacteriol.">
        <title>Complete genome sequence of the industrial strain Ketogulonicigenium vulgare WSH-001.</title>
        <authorList>
            <person name="Liu L."/>
            <person name="Li Y."/>
            <person name="Zhang J."/>
            <person name="Zhou Z."/>
            <person name="Liu J."/>
            <person name="Li X."/>
            <person name="Zhou J."/>
            <person name="Du G."/>
            <person name="Wang L."/>
            <person name="Chen J."/>
        </authorList>
    </citation>
    <scope>NUCLEOTIDE SEQUENCE [LARGE SCALE GENOMIC DNA]</scope>
    <source>
        <strain evidence="1 2">WSH-001</strain>
    </source>
</reference>